<feature type="transmembrane region" description="Helical" evidence="18">
    <location>
        <begin position="187"/>
        <end position="207"/>
    </location>
</feature>
<dbReference type="PANTHER" id="PTHR43520">
    <property type="entry name" value="ATP7, ISOFORM B"/>
    <property type="match status" value="1"/>
</dbReference>
<organism evidence="20 21">
    <name type="scientific">Oryzomicrobium terrae</name>
    <dbReference type="NCBI Taxonomy" id="1735038"/>
    <lineage>
        <taxon>Bacteria</taxon>
        <taxon>Pseudomonadati</taxon>
        <taxon>Pseudomonadota</taxon>
        <taxon>Betaproteobacteria</taxon>
        <taxon>Rhodocyclales</taxon>
        <taxon>Rhodocyclaceae</taxon>
        <taxon>Oryzomicrobium</taxon>
    </lineage>
</organism>
<keyword evidence="21" id="KW-1185">Reference proteome</keyword>
<keyword evidence="6" id="KW-0677">Repeat</keyword>
<comment type="subcellular location">
    <subcellularLocation>
        <location evidence="18">Cell membrane</location>
    </subcellularLocation>
    <subcellularLocation>
        <location evidence="1">Endomembrane system</location>
        <topology evidence="1">Multi-pass membrane protein</topology>
    </subcellularLocation>
</comment>
<feature type="transmembrane region" description="Helical" evidence="18">
    <location>
        <begin position="779"/>
        <end position="799"/>
    </location>
</feature>
<dbReference type="Pfam" id="PF00702">
    <property type="entry name" value="Hydrolase"/>
    <property type="match status" value="1"/>
</dbReference>
<dbReference type="Gene3D" id="3.40.1110.10">
    <property type="entry name" value="Calcium-transporting ATPase, cytoplasmic domain N"/>
    <property type="match status" value="1"/>
</dbReference>
<dbReference type="InterPro" id="IPR006122">
    <property type="entry name" value="HMA_Cu_ion-bd"/>
</dbReference>
<feature type="domain" description="HMA" evidence="19">
    <location>
        <begin position="3"/>
        <end position="68"/>
    </location>
</feature>
<dbReference type="FunFam" id="2.70.150.10:FF:000002">
    <property type="entry name" value="Copper-transporting ATPase 1, putative"/>
    <property type="match status" value="1"/>
</dbReference>
<evidence type="ECO:0000256" key="3">
    <source>
        <dbReference type="ARBA" id="ARBA00022448"/>
    </source>
</evidence>
<dbReference type="InterPro" id="IPR023214">
    <property type="entry name" value="HAD_sf"/>
</dbReference>
<evidence type="ECO:0000256" key="15">
    <source>
        <dbReference type="ARBA" id="ARBA00023136"/>
    </source>
</evidence>
<dbReference type="InterPro" id="IPR059000">
    <property type="entry name" value="ATPase_P-type_domA"/>
</dbReference>
<dbReference type="GO" id="GO:0055070">
    <property type="term" value="P:copper ion homeostasis"/>
    <property type="evidence" value="ECO:0007669"/>
    <property type="project" value="TreeGrafter"/>
</dbReference>
<keyword evidence="12 18" id="KW-1133">Transmembrane helix</keyword>
<dbReference type="InterPro" id="IPR023299">
    <property type="entry name" value="ATPase_P-typ_cyto_dom_N"/>
</dbReference>
<keyword evidence="10" id="KW-0460">Magnesium</keyword>
<dbReference type="CDD" id="cd02094">
    <property type="entry name" value="P-type_ATPase_Cu-like"/>
    <property type="match status" value="1"/>
</dbReference>
<dbReference type="EC" id="7.2.2.9" evidence="16"/>
<dbReference type="InterPro" id="IPR006121">
    <property type="entry name" value="HMA_dom"/>
</dbReference>
<evidence type="ECO:0000256" key="18">
    <source>
        <dbReference type="RuleBase" id="RU362081"/>
    </source>
</evidence>
<dbReference type="CDD" id="cd00371">
    <property type="entry name" value="HMA"/>
    <property type="match status" value="2"/>
</dbReference>
<evidence type="ECO:0000256" key="2">
    <source>
        <dbReference type="ARBA" id="ARBA00006024"/>
    </source>
</evidence>
<dbReference type="AlphaFoldDB" id="A0A5C1E965"/>
<dbReference type="Gene3D" id="3.40.50.1000">
    <property type="entry name" value="HAD superfamily/HAD-like"/>
    <property type="match status" value="1"/>
</dbReference>
<evidence type="ECO:0000256" key="17">
    <source>
        <dbReference type="ARBA" id="ARBA00047424"/>
    </source>
</evidence>
<keyword evidence="15 18" id="KW-0472">Membrane</keyword>
<dbReference type="Pfam" id="PF00122">
    <property type="entry name" value="E1-E2_ATPase"/>
    <property type="match status" value="1"/>
</dbReference>
<sequence>MRSELTLPVAGMTCATCAGRVEKALAAVPGVTSAQVNLASETVRVASAADLPVAQLAQAVADAGYRVSAQTTRLVITGMTCATCAGRVEKALAAVPGVISAQVNLANETAEVHGVGPGADFATLETAIEAAGYGVAPPAAADASGNVADTAELARERRERREGLTVAVGALLSLPLVLPMLLQPVGIHWMLPALVQFLLATPVQFVIGARFYRAGWSAVKAGSGNMDLLVSLGTSAAYGLSLYQWLVLGEMHLYFEAAAVVIVLVRLGKWLESRAKRQTTEAIRALQALRPDTARVIRGGVEQELPIAQVRVGDVTVVRPGERIPLDGKIRTGTSSVDESLITGESLPVDKAPGDPVTGGAINGNGLLRIVVGAVGSETVLARIIRLVEDAQGAKAPIQKLVDKVAAIFVPVVLAIAFATLLAWGLGSGHWETALINAVTVLVIACPCALGLATPAAIMAGTGVGARHGILIKDAEALELAQKISLVAFDKTGTLTRGQPGLVFQRAAPGVTAPVLAWAAAVQSGSEHPLAKATVAAAKSEGGADNGTLPAAHNIEALPGRGMAGQVEGHTLRLGSTRLMGELGLAAALADFATDQQRLTAQGCSLAWLADVSDSAVPRLLGLFAYGDPLKPESAEAIATLHRQGIRTVLVTGDNRGAAQAVASQLTLDQVEAEVLPADKAATIARLKAGGSVVAMVGDGINDAPALASADVGIAMGSGTDVAMHAAGITLMRGDPRLVAAAIALSRMTVRKIRQNLFWAFIYNVVGIPLAALGLLNPVFAGAAMALSSVSVLTNALLLKRWRPTGLPHSPASAPLHRKAAASTTTV</sequence>
<keyword evidence="14" id="KW-0406">Ion transport</keyword>
<dbReference type="InterPro" id="IPR001757">
    <property type="entry name" value="P_typ_ATPase"/>
</dbReference>
<dbReference type="PRINTS" id="PR00943">
    <property type="entry name" value="CUATPASE"/>
</dbReference>
<reference evidence="20 21" key="1">
    <citation type="submission" date="2017-07" db="EMBL/GenBank/DDBJ databases">
        <title>Complete genome sequence of Oryzomicrobium terrae TPP412.</title>
        <authorList>
            <person name="Chiu L.-W."/>
            <person name="Lo K.-J."/>
            <person name="Tsai Y.-M."/>
            <person name="Lin S.-S."/>
            <person name="Kuo C.-H."/>
            <person name="Liu C.-T."/>
        </authorList>
    </citation>
    <scope>NUCLEOTIDE SEQUENCE [LARGE SCALE GENOMIC DNA]</scope>
    <source>
        <strain evidence="20 21">TPP412</strain>
    </source>
</reference>
<dbReference type="NCBIfam" id="TIGR01511">
    <property type="entry name" value="ATPase-IB1_Cu"/>
    <property type="match status" value="1"/>
</dbReference>
<evidence type="ECO:0000256" key="1">
    <source>
        <dbReference type="ARBA" id="ARBA00004127"/>
    </source>
</evidence>
<keyword evidence="8" id="KW-0187">Copper transport</keyword>
<dbReference type="SFLD" id="SFLDS00003">
    <property type="entry name" value="Haloacid_Dehalogenase"/>
    <property type="match status" value="1"/>
</dbReference>
<feature type="transmembrane region" description="Helical" evidence="18">
    <location>
        <begin position="405"/>
        <end position="426"/>
    </location>
</feature>
<dbReference type="SUPFAM" id="SSF56784">
    <property type="entry name" value="HAD-like"/>
    <property type="match status" value="1"/>
</dbReference>
<keyword evidence="9 18" id="KW-0067">ATP-binding</keyword>
<evidence type="ECO:0000256" key="12">
    <source>
        <dbReference type="ARBA" id="ARBA00022989"/>
    </source>
</evidence>
<dbReference type="InterPro" id="IPR023298">
    <property type="entry name" value="ATPase_P-typ_TM_dom_sf"/>
</dbReference>
<evidence type="ECO:0000256" key="5">
    <source>
        <dbReference type="ARBA" id="ARBA00022723"/>
    </source>
</evidence>
<dbReference type="EMBL" id="CP022579">
    <property type="protein sequence ID" value="QEL65215.1"/>
    <property type="molecule type" value="Genomic_DNA"/>
</dbReference>
<keyword evidence="4 18" id="KW-0812">Transmembrane</keyword>
<dbReference type="GO" id="GO:0005507">
    <property type="term" value="F:copper ion binding"/>
    <property type="evidence" value="ECO:0007669"/>
    <property type="project" value="InterPro"/>
</dbReference>
<dbReference type="SUPFAM" id="SSF81653">
    <property type="entry name" value="Calcium ATPase, transduction domain A"/>
    <property type="match status" value="1"/>
</dbReference>
<dbReference type="PROSITE" id="PS01047">
    <property type="entry name" value="HMA_1"/>
    <property type="match status" value="2"/>
</dbReference>
<evidence type="ECO:0000256" key="4">
    <source>
        <dbReference type="ARBA" id="ARBA00022692"/>
    </source>
</evidence>
<comment type="similarity">
    <text evidence="2 18">Belongs to the cation transport ATPase (P-type) (TC 3.A.3) family. Type IB subfamily.</text>
</comment>
<evidence type="ECO:0000256" key="6">
    <source>
        <dbReference type="ARBA" id="ARBA00022737"/>
    </source>
</evidence>
<evidence type="ECO:0000256" key="13">
    <source>
        <dbReference type="ARBA" id="ARBA00023008"/>
    </source>
</evidence>
<dbReference type="SFLD" id="SFLDG00002">
    <property type="entry name" value="C1.7:_P-type_atpase_like"/>
    <property type="match status" value="1"/>
</dbReference>
<keyword evidence="7 18" id="KW-0547">Nucleotide-binding</keyword>
<feature type="domain" description="HMA" evidence="19">
    <location>
        <begin position="70"/>
        <end position="136"/>
    </location>
</feature>
<dbReference type="SUPFAM" id="SSF81665">
    <property type="entry name" value="Calcium ATPase, transmembrane domain M"/>
    <property type="match status" value="1"/>
</dbReference>
<evidence type="ECO:0000256" key="9">
    <source>
        <dbReference type="ARBA" id="ARBA00022840"/>
    </source>
</evidence>
<feature type="transmembrane region" description="Helical" evidence="18">
    <location>
        <begin position="438"/>
        <end position="458"/>
    </location>
</feature>
<feature type="transmembrane region" description="Helical" evidence="18">
    <location>
        <begin position="252"/>
        <end position="268"/>
    </location>
</feature>
<feature type="transmembrane region" description="Helical" evidence="18">
    <location>
        <begin position="756"/>
        <end position="773"/>
    </location>
</feature>
<feature type="transmembrane region" description="Helical" evidence="18">
    <location>
        <begin position="228"/>
        <end position="246"/>
    </location>
</feature>
<evidence type="ECO:0000256" key="7">
    <source>
        <dbReference type="ARBA" id="ARBA00022741"/>
    </source>
</evidence>
<evidence type="ECO:0000313" key="20">
    <source>
        <dbReference type="EMBL" id="QEL65215.1"/>
    </source>
</evidence>
<dbReference type="Gene3D" id="3.30.70.100">
    <property type="match status" value="2"/>
</dbReference>
<protein>
    <recommendedName>
        <fullName evidence="16">P-type Cu(2+) transporter</fullName>
        <ecNumber evidence="16">7.2.2.9</ecNumber>
    </recommendedName>
</protein>
<gene>
    <name evidence="20" type="primary">copA</name>
    <name evidence="20" type="ORF">OTERR_17390</name>
</gene>
<dbReference type="GO" id="GO:0012505">
    <property type="term" value="C:endomembrane system"/>
    <property type="evidence" value="ECO:0007669"/>
    <property type="project" value="UniProtKB-SubCell"/>
</dbReference>
<keyword evidence="13" id="KW-0186">Copper</keyword>
<dbReference type="PRINTS" id="PR00119">
    <property type="entry name" value="CATATPASE"/>
</dbReference>
<dbReference type="Pfam" id="PF00403">
    <property type="entry name" value="HMA"/>
    <property type="match status" value="2"/>
</dbReference>
<keyword evidence="5 18" id="KW-0479">Metal-binding</keyword>
<dbReference type="InterPro" id="IPR017969">
    <property type="entry name" value="Heavy-metal-associated_CS"/>
</dbReference>
<dbReference type="SFLD" id="SFLDF00027">
    <property type="entry name" value="p-type_atpase"/>
    <property type="match status" value="1"/>
</dbReference>
<evidence type="ECO:0000256" key="16">
    <source>
        <dbReference type="ARBA" id="ARBA00038904"/>
    </source>
</evidence>
<dbReference type="GO" id="GO:0005886">
    <property type="term" value="C:plasma membrane"/>
    <property type="evidence" value="ECO:0007669"/>
    <property type="project" value="UniProtKB-SubCell"/>
</dbReference>
<dbReference type="GO" id="GO:0016887">
    <property type="term" value="F:ATP hydrolysis activity"/>
    <property type="evidence" value="ECO:0007669"/>
    <property type="project" value="InterPro"/>
</dbReference>
<dbReference type="NCBIfam" id="TIGR01494">
    <property type="entry name" value="ATPase_P-type"/>
    <property type="match status" value="2"/>
</dbReference>
<evidence type="ECO:0000256" key="8">
    <source>
        <dbReference type="ARBA" id="ARBA00022796"/>
    </source>
</evidence>
<dbReference type="SUPFAM" id="SSF55008">
    <property type="entry name" value="HMA, heavy metal-associated domain"/>
    <property type="match status" value="2"/>
</dbReference>
<dbReference type="RefSeq" id="WP_149425525.1">
    <property type="nucleotide sequence ID" value="NZ_CP022579.1"/>
</dbReference>
<evidence type="ECO:0000256" key="11">
    <source>
        <dbReference type="ARBA" id="ARBA00022967"/>
    </source>
</evidence>
<dbReference type="PANTHER" id="PTHR43520:SF8">
    <property type="entry name" value="P-TYPE CU(+) TRANSPORTER"/>
    <property type="match status" value="1"/>
</dbReference>
<dbReference type="InterPro" id="IPR044492">
    <property type="entry name" value="P_typ_ATPase_HD_dom"/>
</dbReference>
<evidence type="ECO:0000313" key="21">
    <source>
        <dbReference type="Proteomes" id="UP000323671"/>
    </source>
</evidence>
<dbReference type="FunFam" id="3.30.70.100:FF:000005">
    <property type="entry name" value="Copper-exporting P-type ATPase A"/>
    <property type="match status" value="2"/>
</dbReference>
<dbReference type="InterPro" id="IPR036412">
    <property type="entry name" value="HAD-like_sf"/>
</dbReference>
<proteinExistence type="inferred from homology"/>
<comment type="catalytic activity">
    <reaction evidence="17">
        <text>Cu(2+)(in) + ATP + H2O = Cu(2+)(out) + ADP + phosphate + H(+)</text>
        <dbReference type="Rhea" id="RHEA:10376"/>
        <dbReference type="ChEBI" id="CHEBI:15377"/>
        <dbReference type="ChEBI" id="CHEBI:15378"/>
        <dbReference type="ChEBI" id="CHEBI:29036"/>
        <dbReference type="ChEBI" id="CHEBI:30616"/>
        <dbReference type="ChEBI" id="CHEBI:43474"/>
        <dbReference type="ChEBI" id="CHEBI:456216"/>
        <dbReference type="EC" id="7.2.2.9"/>
    </reaction>
</comment>
<keyword evidence="18" id="KW-1003">Cell membrane</keyword>
<dbReference type="InterPro" id="IPR036163">
    <property type="entry name" value="HMA_dom_sf"/>
</dbReference>
<dbReference type="InterPro" id="IPR018303">
    <property type="entry name" value="ATPase_P-typ_P_site"/>
</dbReference>
<dbReference type="Proteomes" id="UP000323671">
    <property type="component" value="Chromosome"/>
</dbReference>
<feature type="transmembrane region" description="Helical" evidence="18">
    <location>
        <begin position="163"/>
        <end position="181"/>
    </location>
</feature>
<accession>A0A5C1E965</accession>
<dbReference type="Gene3D" id="2.70.150.10">
    <property type="entry name" value="Calcium-transporting ATPase, cytoplasmic transduction domain A"/>
    <property type="match status" value="1"/>
</dbReference>
<dbReference type="GO" id="GO:0043682">
    <property type="term" value="F:P-type divalent copper transporter activity"/>
    <property type="evidence" value="ECO:0007669"/>
    <property type="project" value="UniProtKB-EC"/>
</dbReference>
<dbReference type="PROSITE" id="PS50846">
    <property type="entry name" value="HMA_2"/>
    <property type="match status" value="2"/>
</dbReference>
<dbReference type="NCBIfam" id="TIGR01525">
    <property type="entry name" value="ATPase-IB_hvy"/>
    <property type="match status" value="1"/>
</dbReference>
<dbReference type="GO" id="GO:0005524">
    <property type="term" value="F:ATP binding"/>
    <property type="evidence" value="ECO:0007669"/>
    <property type="project" value="UniProtKB-UniRule"/>
</dbReference>
<keyword evidence="3" id="KW-0813">Transport</keyword>
<evidence type="ECO:0000256" key="14">
    <source>
        <dbReference type="ARBA" id="ARBA00023065"/>
    </source>
</evidence>
<dbReference type="PROSITE" id="PS00154">
    <property type="entry name" value="ATPASE_E1_E2"/>
    <property type="match status" value="1"/>
</dbReference>
<name>A0A5C1E965_9RHOO</name>
<evidence type="ECO:0000256" key="10">
    <source>
        <dbReference type="ARBA" id="ARBA00022842"/>
    </source>
</evidence>
<dbReference type="InterPro" id="IPR027256">
    <property type="entry name" value="P-typ_ATPase_IB"/>
</dbReference>
<dbReference type="KEGG" id="otr:OTERR_17390"/>
<keyword evidence="11" id="KW-1278">Translocase</keyword>
<evidence type="ECO:0000259" key="19">
    <source>
        <dbReference type="PROSITE" id="PS50846"/>
    </source>
</evidence>
<dbReference type="InterPro" id="IPR008250">
    <property type="entry name" value="ATPase_P-typ_transduc_dom_A_sf"/>
</dbReference>
<dbReference type="NCBIfam" id="TIGR00003">
    <property type="entry name" value="copper ion binding protein"/>
    <property type="match status" value="1"/>
</dbReference>